<dbReference type="AlphaFoldDB" id="A0A8B7PU33"/>
<protein>
    <submittedName>
        <fullName evidence="3">Collagen alpha-1(III) chain-like</fullName>
    </submittedName>
</protein>
<keyword evidence="2" id="KW-1185">Reference proteome</keyword>
<reference evidence="3" key="1">
    <citation type="submission" date="2025-08" db="UniProtKB">
        <authorList>
            <consortium name="RefSeq"/>
        </authorList>
    </citation>
    <scope>IDENTIFICATION</scope>
    <source>
        <tissue evidence="3">Muscle</tissue>
    </source>
</reference>
<feature type="region of interest" description="Disordered" evidence="1">
    <location>
        <begin position="156"/>
        <end position="212"/>
    </location>
</feature>
<dbReference type="RefSeq" id="XP_019479232.1">
    <property type="nucleotide sequence ID" value="XM_019623687.1"/>
</dbReference>
<feature type="compositionally biased region" description="Low complexity" evidence="1">
    <location>
        <begin position="168"/>
        <end position="177"/>
    </location>
</feature>
<organism evidence="2 3">
    <name type="scientific">Hipposideros armiger</name>
    <name type="common">Great Himalayan leaf-nosed bat</name>
    <dbReference type="NCBI Taxonomy" id="186990"/>
    <lineage>
        <taxon>Eukaryota</taxon>
        <taxon>Metazoa</taxon>
        <taxon>Chordata</taxon>
        <taxon>Craniata</taxon>
        <taxon>Vertebrata</taxon>
        <taxon>Euteleostomi</taxon>
        <taxon>Mammalia</taxon>
        <taxon>Eutheria</taxon>
        <taxon>Laurasiatheria</taxon>
        <taxon>Chiroptera</taxon>
        <taxon>Yinpterochiroptera</taxon>
        <taxon>Rhinolophoidea</taxon>
        <taxon>Hipposideridae</taxon>
        <taxon>Hipposideros</taxon>
    </lineage>
</organism>
<feature type="region of interest" description="Disordered" evidence="1">
    <location>
        <begin position="1"/>
        <end position="137"/>
    </location>
</feature>
<sequence>MRWQRGEEPKPEAHLPGAGKHSVTGREDSTELGRQGPGQTTREGVPPGAARRRPCGLYLQAGGTGCSAAPQRKGAGGGGASPCPPPPASRAQSLSRSLSRAAASSAPRASPIRLPAPSAAPRGRRGGGGAAAAKTRPGPLARVGACAVPSPFSGGTEAALPRGEKAPGAEAPEGWAGSRPILGRVASGPGRHGQGTRSRSLSPLGARPEGPHGPLLLRRQLFIQRKTYTINLPWRRVPGDVWLGPVTSEAPCYPAVLGLRVKWSLAAAFWAILYTGRLRSQPHPSCSLPCISHLGTLPASENTIMYRKLCIGPLGGSLIFCVETLPGSKNVKTAPNLCVWPAEDDSRAPPHSGEPRWLRLYPIPHTEKQPVIPGNEYAATFCVFVFWGPLPTRS</sequence>
<evidence type="ECO:0000313" key="3">
    <source>
        <dbReference type="RefSeq" id="XP_019479232.1"/>
    </source>
</evidence>
<dbReference type="KEGG" id="hai:109371265"/>
<accession>A0A8B7PU33</accession>
<proteinExistence type="predicted"/>
<feature type="compositionally biased region" description="Low complexity" evidence="1">
    <location>
        <begin position="89"/>
        <end position="121"/>
    </location>
</feature>
<dbReference type="Proteomes" id="UP000694851">
    <property type="component" value="Unplaced"/>
</dbReference>
<feature type="compositionally biased region" description="Basic and acidic residues" evidence="1">
    <location>
        <begin position="1"/>
        <end position="13"/>
    </location>
</feature>
<gene>
    <name evidence="3" type="primary">LOC109371265</name>
</gene>
<evidence type="ECO:0000256" key="1">
    <source>
        <dbReference type="SAM" id="MobiDB-lite"/>
    </source>
</evidence>
<evidence type="ECO:0000313" key="2">
    <source>
        <dbReference type="Proteomes" id="UP000694851"/>
    </source>
</evidence>
<dbReference type="GeneID" id="109371265"/>
<dbReference type="OrthoDB" id="10670743at2759"/>
<name>A0A8B7PU33_HIPAR</name>